<feature type="domain" description="DUF6377" evidence="2">
    <location>
        <begin position="227"/>
        <end position="488"/>
    </location>
</feature>
<keyword evidence="1" id="KW-1133">Transmembrane helix</keyword>
<evidence type="ECO:0000313" key="3">
    <source>
        <dbReference type="EMBL" id="GAA4145288.1"/>
    </source>
</evidence>
<dbReference type="Proteomes" id="UP001500101">
    <property type="component" value="Unassembled WGS sequence"/>
</dbReference>
<dbReference type="EMBL" id="BAAAZI010000012">
    <property type="protein sequence ID" value="GAA4145288.1"/>
    <property type="molecule type" value="Genomic_DNA"/>
</dbReference>
<protein>
    <submittedName>
        <fullName evidence="3">DUF6377 domain-containing protein</fullName>
    </submittedName>
</protein>
<reference evidence="4" key="1">
    <citation type="journal article" date="2019" name="Int. J. Syst. Evol. Microbiol.">
        <title>The Global Catalogue of Microorganisms (GCM) 10K type strain sequencing project: providing services to taxonomists for standard genome sequencing and annotation.</title>
        <authorList>
            <consortium name="The Broad Institute Genomics Platform"/>
            <consortium name="The Broad Institute Genome Sequencing Center for Infectious Disease"/>
            <person name="Wu L."/>
            <person name="Ma J."/>
        </authorList>
    </citation>
    <scope>NUCLEOTIDE SEQUENCE [LARGE SCALE GENOMIC DNA]</scope>
    <source>
        <strain evidence="4">JCM 16704</strain>
    </source>
</reference>
<evidence type="ECO:0000256" key="1">
    <source>
        <dbReference type="SAM" id="Phobius"/>
    </source>
</evidence>
<keyword evidence="4" id="KW-1185">Reference proteome</keyword>
<evidence type="ECO:0000259" key="2">
    <source>
        <dbReference type="Pfam" id="PF19904"/>
    </source>
</evidence>
<sequence>MVAKRDYYLREKLQRIDLAKRSLNSTKSATKEYQLSKDLFDMYIDLQIDSALYYAENMRQLTEGPLVGDLEKRIESTLYTAKSYTLLGMYKECEVLLEQKFEPNIAIPDHLKELYYTTHLDLYKSLNVQVNSNQQQQQYKVHIQSNLDSLTKYASKGSIWSSIHLSNQLKASGKLDEALEILKPVCDRMNSSDRDLANVAFYMADLYRLKGDLESEMLHLSISAITDIEHSVKSYVSLWKLAILLHEQGDTETAYKFIEISLEDAIYCGAFRWFQAITQVLPKIYDSYNERLINQRNVILLGFFLCSSLLVGIGLQYRKIRKTKNQLSKSLIDLKSINKELNQVSQSLNYSNAKLHLANSQLVFLNNELVSTGIIKETYLSKFIDLCSDNIDKLDDYRNKLRRLLKIGKYEKLQKELNSKSYIDSEQKDFLQNFDETFLKLFPDFVEEFNNLFPPTDQQILKKNELLNTELRIYALIRLGICDSHKIARFLRCSISTIYTYRSKIKNKSFDPETFEDTIRDYRKNQAFQLLED</sequence>
<accession>A0ABP7Z1H9</accession>
<feature type="transmembrane region" description="Helical" evidence="1">
    <location>
        <begin position="298"/>
        <end position="317"/>
    </location>
</feature>
<dbReference type="InterPro" id="IPR045957">
    <property type="entry name" value="DUF6377"/>
</dbReference>
<proteinExistence type="predicted"/>
<evidence type="ECO:0000313" key="4">
    <source>
        <dbReference type="Proteomes" id="UP001500101"/>
    </source>
</evidence>
<dbReference type="InterPro" id="IPR011990">
    <property type="entry name" value="TPR-like_helical_dom_sf"/>
</dbReference>
<dbReference type="Pfam" id="PF19904">
    <property type="entry name" value="DUF6377"/>
    <property type="match status" value="1"/>
</dbReference>
<dbReference type="Gene3D" id="1.25.40.10">
    <property type="entry name" value="Tetratricopeptide repeat domain"/>
    <property type="match status" value="1"/>
</dbReference>
<keyword evidence="1" id="KW-0472">Membrane</keyword>
<comment type="caution">
    <text evidence="3">The sequence shown here is derived from an EMBL/GenBank/DDBJ whole genome shotgun (WGS) entry which is preliminary data.</text>
</comment>
<organism evidence="3 4">
    <name type="scientific">Sphingobacterium kyonggiense</name>
    <dbReference type="NCBI Taxonomy" id="714075"/>
    <lineage>
        <taxon>Bacteria</taxon>
        <taxon>Pseudomonadati</taxon>
        <taxon>Bacteroidota</taxon>
        <taxon>Sphingobacteriia</taxon>
        <taxon>Sphingobacteriales</taxon>
        <taxon>Sphingobacteriaceae</taxon>
        <taxon>Sphingobacterium</taxon>
    </lineage>
</organism>
<gene>
    <name evidence="3" type="ORF">GCM10022216_29010</name>
</gene>
<name>A0ABP7Z1H9_9SPHI</name>
<keyword evidence="1" id="KW-0812">Transmembrane</keyword>
<dbReference type="RefSeq" id="WP_344675505.1">
    <property type="nucleotide sequence ID" value="NZ_BAAAZI010000012.1"/>
</dbReference>